<dbReference type="Pfam" id="PF00335">
    <property type="entry name" value="Tetraspanin"/>
    <property type="match status" value="1"/>
</dbReference>
<evidence type="ECO:0000313" key="9">
    <source>
        <dbReference type="EMBL" id="KAF5383398.1"/>
    </source>
</evidence>
<evidence type="ECO:0000256" key="8">
    <source>
        <dbReference type="SAM" id="Phobius"/>
    </source>
</evidence>
<keyword evidence="3 8" id="KW-0812">Transmembrane</keyword>
<keyword evidence="6" id="KW-1015">Disulfide bond</keyword>
<dbReference type="GO" id="GO:1990050">
    <property type="term" value="F:phosphatidic acid transfer activity"/>
    <property type="evidence" value="ECO:0007669"/>
    <property type="project" value="TreeGrafter"/>
</dbReference>
<dbReference type="GO" id="GO:0005829">
    <property type="term" value="C:cytosol"/>
    <property type="evidence" value="ECO:0007669"/>
    <property type="project" value="TreeGrafter"/>
</dbReference>
<dbReference type="OrthoDB" id="2156690at2759"/>
<proteinExistence type="inferred from homology"/>
<feature type="region of interest" description="Disordered" evidence="7">
    <location>
        <begin position="231"/>
        <end position="253"/>
    </location>
</feature>
<feature type="compositionally biased region" description="Basic residues" evidence="7">
    <location>
        <begin position="231"/>
        <end position="243"/>
    </location>
</feature>
<organism evidence="9 10">
    <name type="scientific">Collybiopsis confluens</name>
    <dbReference type="NCBI Taxonomy" id="2823264"/>
    <lineage>
        <taxon>Eukaryota</taxon>
        <taxon>Fungi</taxon>
        <taxon>Dikarya</taxon>
        <taxon>Basidiomycota</taxon>
        <taxon>Agaricomycotina</taxon>
        <taxon>Agaricomycetes</taxon>
        <taxon>Agaricomycetidae</taxon>
        <taxon>Agaricales</taxon>
        <taxon>Marasmiineae</taxon>
        <taxon>Omphalotaceae</taxon>
        <taxon>Collybiopsis</taxon>
    </lineage>
</organism>
<keyword evidence="10" id="KW-1185">Reference proteome</keyword>
<comment type="subcellular location">
    <subcellularLocation>
        <location evidence="1">Membrane</location>
        <topology evidence="1">Multi-pass membrane protein</topology>
    </subcellularLocation>
</comment>
<evidence type="ECO:0000256" key="3">
    <source>
        <dbReference type="ARBA" id="ARBA00022692"/>
    </source>
</evidence>
<feature type="region of interest" description="Disordered" evidence="7">
    <location>
        <begin position="83"/>
        <end position="102"/>
    </location>
</feature>
<dbReference type="GO" id="GO:0016020">
    <property type="term" value="C:membrane"/>
    <property type="evidence" value="ECO:0007669"/>
    <property type="project" value="UniProtKB-SubCell"/>
</dbReference>
<dbReference type="EMBL" id="JAACJN010000047">
    <property type="protein sequence ID" value="KAF5383398.1"/>
    <property type="molecule type" value="Genomic_DNA"/>
</dbReference>
<feature type="transmembrane region" description="Helical" evidence="8">
    <location>
        <begin position="341"/>
        <end position="363"/>
    </location>
</feature>
<dbReference type="GO" id="GO:0005634">
    <property type="term" value="C:nucleus"/>
    <property type="evidence" value="ECO:0007669"/>
    <property type="project" value="TreeGrafter"/>
</dbReference>
<dbReference type="InterPro" id="IPR018499">
    <property type="entry name" value="Tetraspanin/Peripherin"/>
</dbReference>
<keyword evidence="5 8" id="KW-0472">Membrane</keyword>
<gene>
    <name evidence="9" type="ORF">D9757_006151</name>
</gene>
<dbReference type="GO" id="GO:0045332">
    <property type="term" value="P:phospholipid translocation"/>
    <property type="evidence" value="ECO:0007669"/>
    <property type="project" value="TreeGrafter"/>
</dbReference>
<evidence type="ECO:0000256" key="1">
    <source>
        <dbReference type="ARBA" id="ARBA00004141"/>
    </source>
</evidence>
<evidence type="ECO:0000256" key="6">
    <source>
        <dbReference type="ARBA" id="ARBA00023157"/>
    </source>
</evidence>
<comment type="similarity">
    <text evidence="2">Belongs to the TRIAP1/MDM35 family.</text>
</comment>
<feature type="transmembrane region" description="Helical" evidence="8">
    <location>
        <begin position="312"/>
        <end position="335"/>
    </location>
</feature>
<evidence type="ECO:0000313" key="10">
    <source>
        <dbReference type="Proteomes" id="UP000518752"/>
    </source>
</evidence>
<name>A0A8H5HHB5_9AGAR</name>
<feature type="transmembrane region" description="Helical" evidence="8">
    <location>
        <begin position="436"/>
        <end position="456"/>
    </location>
</feature>
<evidence type="ECO:0008006" key="11">
    <source>
        <dbReference type="Google" id="ProtNLM"/>
    </source>
</evidence>
<feature type="compositionally biased region" description="Basic and acidic residues" evidence="7">
    <location>
        <begin position="244"/>
        <end position="253"/>
    </location>
</feature>
<dbReference type="PANTHER" id="PTHR46403">
    <property type="entry name" value="TP53-REGULATED INHIBITOR OF APOPTOSIS 1"/>
    <property type="match status" value="1"/>
</dbReference>
<feature type="transmembrane region" description="Helical" evidence="8">
    <location>
        <begin position="270"/>
        <end position="300"/>
    </location>
</feature>
<dbReference type="Pfam" id="PF05254">
    <property type="entry name" value="UPF0203"/>
    <property type="match status" value="1"/>
</dbReference>
<dbReference type="GO" id="GO:0005758">
    <property type="term" value="C:mitochondrial intermembrane space"/>
    <property type="evidence" value="ECO:0007669"/>
    <property type="project" value="TreeGrafter"/>
</dbReference>
<reference evidence="9 10" key="1">
    <citation type="journal article" date="2020" name="ISME J.">
        <title>Uncovering the hidden diversity of litter-decomposition mechanisms in mushroom-forming fungi.</title>
        <authorList>
            <person name="Floudas D."/>
            <person name="Bentzer J."/>
            <person name="Ahren D."/>
            <person name="Johansson T."/>
            <person name="Persson P."/>
            <person name="Tunlid A."/>
        </authorList>
    </citation>
    <scope>NUCLEOTIDE SEQUENCE [LARGE SCALE GENOMIC DNA]</scope>
    <source>
        <strain evidence="9 10">CBS 406.79</strain>
    </source>
</reference>
<dbReference type="AlphaFoldDB" id="A0A8H5HHB5"/>
<comment type="caution">
    <text evidence="9">The sequence shown here is derived from an EMBL/GenBank/DDBJ whole genome shotgun (WGS) entry which is preliminary data.</text>
</comment>
<evidence type="ECO:0000256" key="5">
    <source>
        <dbReference type="ARBA" id="ARBA00023136"/>
    </source>
</evidence>
<dbReference type="PANTHER" id="PTHR46403:SF1">
    <property type="entry name" value="TP53-REGULATED INHIBITOR OF APOPTOSIS 1"/>
    <property type="match status" value="1"/>
</dbReference>
<evidence type="ECO:0000256" key="2">
    <source>
        <dbReference type="ARBA" id="ARBA00006196"/>
    </source>
</evidence>
<evidence type="ECO:0000256" key="4">
    <source>
        <dbReference type="ARBA" id="ARBA00022989"/>
    </source>
</evidence>
<accession>A0A8H5HHB5</accession>
<sequence length="521" mass="59320">MAESLASECTPLKKEYDSCFNSWFEGYLEPAVSASSSPQKYSEYSQRKAEEFQQKCGRLWEGYRECVHKSLKEKGLDKMLEQSRDENPLSEPPSMASQPRSSPSIILSLASPLNRKMPSSFTIAGSACQLPTAVTMAHNVCSTYLNRDQDEQLPWPPRGSSPNSLSSLYTLYTHFTDTPWTPKMLMELERFDHPFSDSTSVLLSSKADSTTSVNYIPSKFSSALLNPNKFRRRKNTGHGGRREKRLEGLENEVERPTESRGDLRWNKFKWIMFFANLIFSAYSLATLVITILVWCDVFAFADIIRVGNKSELVLSTLAASIAVLTSVVGWAGILLNNRSFLAIYTLLLWITFAFLVVPGYYTYKRHTFNLEGKLNLQWSRNLHDAGRLRIQNKLGCCGFFSPFVEATISQTCYSRSVLPGCKADYLDFERQVLKRWYIICFCIVPVHIWVIVVSLLCSNHVTFRFGKGMTPRAYRLRSNYIATIVEDYAHQLTEQYGPEVAVRFMENTRSLVNDTHPYGGT</sequence>
<keyword evidence="4 8" id="KW-1133">Transmembrane helix</keyword>
<dbReference type="Proteomes" id="UP000518752">
    <property type="component" value="Unassembled WGS sequence"/>
</dbReference>
<protein>
    <recommendedName>
        <fullName evidence="11">Tetraspanin Tsp2 family</fullName>
    </recommendedName>
</protein>
<evidence type="ECO:0000256" key="7">
    <source>
        <dbReference type="SAM" id="MobiDB-lite"/>
    </source>
</evidence>
<dbReference type="InterPro" id="IPR007918">
    <property type="entry name" value="MDM35_apoptosis"/>
</dbReference>